<keyword evidence="3" id="KW-1185">Reference proteome</keyword>
<feature type="compositionally biased region" description="Acidic residues" evidence="1">
    <location>
        <begin position="94"/>
        <end position="103"/>
    </location>
</feature>
<name>A0A9P6Q1D8_9FUNG</name>
<protein>
    <submittedName>
        <fullName evidence="2">Uncharacterized protein</fullName>
    </submittedName>
</protein>
<evidence type="ECO:0000313" key="3">
    <source>
        <dbReference type="Proteomes" id="UP000726737"/>
    </source>
</evidence>
<dbReference type="Proteomes" id="UP000726737">
    <property type="component" value="Unassembled WGS sequence"/>
</dbReference>
<gene>
    <name evidence="2" type="ORF">BG011_004483</name>
</gene>
<evidence type="ECO:0000256" key="1">
    <source>
        <dbReference type="SAM" id="MobiDB-lite"/>
    </source>
</evidence>
<sequence length="114" mass="11770">MSTPSSKNIGRLTRGGSVARLTAADNAGPEPPLNTPTPNAAGSMSDPPSPGTVAAEPMASTGHSDEVSTFDDIPWNEWTELGLRSVPAVSDVSMEDVSMEDVEQSTQVSDLAQG</sequence>
<feature type="non-terminal residue" evidence="2">
    <location>
        <position position="114"/>
    </location>
</feature>
<dbReference type="AlphaFoldDB" id="A0A9P6Q1D8"/>
<dbReference type="EMBL" id="JAAAJA010000296">
    <property type="protein sequence ID" value="KAG0256492.1"/>
    <property type="molecule type" value="Genomic_DNA"/>
</dbReference>
<feature type="compositionally biased region" description="Polar residues" evidence="1">
    <location>
        <begin position="104"/>
        <end position="114"/>
    </location>
</feature>
<reference evidence="2" key="1">
    <citation type="journal article" date="2020" name="Fungal Divers.">
        <title>Resolving the Mortierellaceae phylogeny through synthesis of multi-gene phylogenetics and phylogenomics.</title>
        <authorList>
            <person name="Vandepol N."/>
            <person name="Liber J."/>
            <person name="Desiro A."/>
            <person name="Na H."/>
            <person name="Kennedy M."/>
            <person name="Barry K."/>
            <person name="Grigoriev I.V."/>
            <person name="Miller A.N."/>
            <person name="O'Donnell K."/>
            <person name="Stajich J.E."/>
            <person name="Bonito G."/>
        </authorList>
    </citation>
    <scope>NUCLEOTIDE SEQUENCE</scope>
    <source>
        <strain evidence="2">KOD948</strain>
    </source>
</reference>
<proteinExistence type="predicted"/>
<accession>A0A9P6Q1D8</accession>
<organism evidence="2 3">
    <name type="scientific">Mortierella polycephala</name>
    <dbReference type="NCBI Taxonomy" id="41804"/>
    <lineage>
        <taxon>Eukaryota</taxon>
        <taxon>Fungi</taxon>
        <taxon>Fungi incertae sedis</taxon>
        <taxon>Mucoromycota</taxon>
        <taxon>Mortierellomycotina</taxon>
        <taxon>Mortierellomycetes</taxon>
        <taxon>Mortierellales</taxon>
        <taxon>Mortierellaceae</taxon>
        <taxon>Mortierella</taxon>
    </lineage>
</organism>
<feature type="region of interest" description="Disordered" evidence="1">
    <location>
        <begin position="94"/>
        <end position="114"/>
    </location>
</feature>
<feature type="region of interest" description="Disordered" evidence="1">
    <location>
        <begin position="1"/>
        <end position="71"/>
    </location>
</feature>
<comment type="caution">
    <text evidence="2">The sequence shown here is derived from an EMBL/GenBank/DDBJ whole genome shotgun (WGS) entry which is preliminary data.</text>
</comment>
<evidence type="ECO:0000313" key="2">
    <source>
        <dbReference type="EMBL" id="KAG0256492.1"/>
    </source>
</evidence>